<dbReference type="AlphaFoldDB" id="A0A6J4ULT3"/>
<accession>A0A6J4ULT3</accession>
<feature type="region of interest" description="Disordered" evidence="1">
    <location>
        <begin position="1"/>
        <end position="47"/>
    </location>
</feature>
<sequence>APARGAGRREAGRGGHQVRHRERGAAGAVQRHPAAPNRAGYRELARV</sequence>
<feature type="non-terminal residue" evidence="2">
    <location>
        <position position="1"/>
    </location>
</feature>
<reference evidence="2" key="1">
    <citation type="submission" date="2020-02" db="EMBL/GenBank/DDBJ databases">
        <authorList>
            <person name="Meier V. D."/>
        </authorList>
    </citation>
    <scope>NUCLEOTIDE SEQUENCE</scope>
    <source>
        <strain evidence="2">AVDCRST_MAG19</strain>
    </source>
</reference>
<evidence type="ECO:0000256" key="1">
    <source>
        <dbReference type="SAM" id="MobiDB-lite"/>
    </source>
</evidence>
<evidence type="ECO:0000313" key="2">
    <source>
        <dbReference type="EMBL" id="CAA9554549.1"/>
    </source>
</evidence>
<feature type="non-terminal residue" evidence="2">
    <location>
        <position position="47"/>
    </location>
</feature>
<proteinExistence type="predicted"/>
<dbReference type="EMBL" id="CADCWL010000045">
    <property type="protein sequence ID" value="CAA9554549.1"/>
    <property type="molecule type" value="Genomic_DNA"/>
</dbReference>
<organism evidence="2">
    <name type="scientific">uncultured Thermomicrobiales bacterium</name>
    <dbReference type="NCBI Taxonomy" id="1645740"/>
    <lineage>
        <taxon>Bacteria</taxon>
        <taxon>Pseudomonadati</taxon>
        <taxon>Thermomicrobiota</taxon>
        <taxon>Thermomicrobia</taxon>
        <taxon>Thermomicrobiales</taxon>
        <taxon>environmental samples</taxon>
    </lineage>
</organism>
<name>A0A6J4ULT3_9BACT</name>
<gene>
    <name evidence="2" type="ORF">AVDCRST_MAG19-1109</name>
</gene>
<protein>
    <submittedName>
        <fullName evidence="2">Uncharacterized protein</fullName>
    </submittedName>
</protein>